<name>A0A930YMA3_9ACTN</name>
<protein>
    <submittedName>
        <fullName evidence="1">Prenyltransferase</fullName>
    </submittedName>
</protein>
<dbReference type="InterPro" id="IPR008928">
    <property type="entry name" value="6-hairpin_glycosidase_sf"/>
</dbReference>
<dbReference type="Gene3D" id="1.50.10.10">
    <property type="match status" value="1"/>
</dbReference>
<gene>
    <name evidence="1" type="ORF">ISU10_08965</name>
</gene>
<dbReference type="EMBL" id="JADKPO010000010">
    <property type="protein sequence ID" value="MBF4767894.1"/>
    <property type="molecule type" value="Genomic_DNA"/>
</dbReference>
<reference evidence="1" key="1">
    <citation type="submission" date="2020-11" db="EMBL/GenBank/DDBJ databases">
        <title>Nocardioides cynanchi sp. nov., isolated from soil of rhizosphere of Cynanchum wilfordii.</title>
        <authorList>
            <person name="Lee J.-S."/>
            <person name="Suh M.K."/>
            <person name="Kim J.-S."/>
        </authorList>
    </citation>
    <scope>NUCLEOTIDE SEQUENCE</scope>
    <source>
        <strain evidence="1">KCTC 19276</strain>
    </source>
</reference>
<keyword evidence="2" id="KW-1185">Reference proteome</keyword>
<evidence type="ECO:0000313" key="2">
    <source>
        <dbReference type="Proteomes" id="UP000660668"/>
    </source>
</evidence>
<evidence type="ECO:0000313" key="1">
    <source>
        <dbReference type="EMBL" id="MBF4767894.1"/>
    </source>
</evidence>
<organism evidence="1 2">
    <name type="scientific">Nocardioides agariphilus</name>
    <dbReference type="NCBI Taxonomy" id="433664"/>
    <lineage>
        <taxon>Bacteria</taxon>
        <taxon>Bacillati</taxon>
        <taxon>Actinomycetota</taxon>
        <taxon>Actinomycetes</taxon>
        <taxon>Propionibacteriales</taxon>
        <taxon>Nocardioidaceae</taxon>
        <taxon>Nocardioides</taxon>
    </lineage>
</organism>
<accession>A0A930YMA3</accession>
<comment type="caution">
    <text evidence="1">The sequence shown here is derived from an EMBL/GenBank/DDBJ whole genome shotgun (WGS) entry which is preliminary data.</text>
</comment>
<dbReference type="InterPro" id="IPR012341">
    <property type="entry name" value="6hp_glycosidase-like_sf"/>
</dbReference>
<dbReference type="RefSeq" id="WP_194696051.1">
    <property type="nucleotide sequence ID" value="NZ_JADKPO010000010.1"/>
</dbReference>
<sequence>MTRSASGLSSVDVALTAASILAVQEPDGGIPWSRGSHADVWNHLEAAMALTVAGHERAARRAFDWVLDRQRPDGSWPMKLVAGEVEDASGETNMSAYLAVALWHHWLVHRDPAFVARCWPAVRRGLDWVASMQLPFGGIAWAQEWLQERDGHRPGRIHQDALLAASSSVYQALRAGVSLADLLDEPQPEWEVTGGRLRHALREHRDLFLDKSTFSMDWYYPVLGGAVRGDEASAVIAARWEEFVVPGLGVRCVSTNPWVTGAETSELVLALEAMGERGRAARLFAEIQHLRLADGSYWTGYVYPDEAHWPVEQSTFTAAAVVLAADALDDLTPGADIMRGHTMVPQLVPVALECGCVSPERFSDHLSGRPARSA</sequence>
<dbReference type="AlphaFoldDB" id="A0A930YMA3"/>
<dbReference type="SUPFAM" id="SSF48208">
    <property type="entry name" value="Six-hairpin glycosidases"/>
    <property type="match status" value="1"/>
</dbReference>
<dbReference type="Proteomes" id="UP000660668">
    <property type="component" value="Unassembled WGS sequence"/>
</dbReference>
<dbReference type="GO" id="GO:0005975">
    <property type="term" value="P:carbohydrate metabolic process"/>
    <property type="evidence" value="ECO:0007669"/>
    <property type="project" value="InterPro"/>
</dbReference>
<proteinExistence type="predicted"/>